<dbReference type="PANTHER" id="PTHR24185">
    <property type="entry name" value="CALCIUM-INDEPENDENT PHOSPHOLIPASE A2-GAMMA"/>
    <property type="match status" value="1"/>
</dbReference>
<dbReference type="Proteomes" id="UP001221757">
    <property type="component" value="Unassembled WGS sequence"/>
</dbReference>
<keyword evidence="2" id="KW-0442">Lipid degradation</keyword>
<evidence type="ECO:0000256" key="3">
    <source>
        <dbReference type="ARBA" id="ARBA00023098"/>
    </source>
</evidence>
<dbReference type="InterPro" id="IPR002641">
    <property type="entry name" value="PNPLA_dom"/>
</dbReference>
<dbReference type="GO" id="GO:0016042">
    <property type="term" value="P:lipid catabolic process"/>
    <property type="evidence" value="ECO:0007669"/>
    <property type="project" value="UniProtKB-KW"/>
</dbReference>
<evidence type="ECO:0000256" key="2">
    <source>
        <dbReference type="ARBA" id="ARBA00022963"/>
    </source>
</evidence>
<comment type="caution">
    <text evidence="6">The sequence shown here is derived from an EMBL/GenBank/DDBJ whole genome shotgun (WGS) entry which is preliminary data.</text>
</comment>
<proteinExistence type="predicted"/>
<name>A0AAD7F777_MYCRO</name>
<protein>
    <submittedName>
        <fullName evidence="6">Acyl transferase/acyl hydrolase/lysophospholipase</fullName>
    </submittedName>
</protein>
<evidence type="ECO:0000256" key="1">
    <source>
        <dbReference type="ARBA" id="ARBA00022801"/>
    </source>
</evidence>
<gene>
    <name evidence="6" type="ORF">B0H17DRAFT_998481</name>
</gene>
<dbReference type="GO" id="GO:0047499">
    <property type="term" value="F:calcium-independent phospholipase A2 activity"/>
    <property type="evidence" value="ECO:0007669"/>
    <property type="project" value="TreeGrafter"/>
</dbReference>
<keyword evidence="7" id="KW-1185">Reference proteome</keyword>
<dbReference type="GO" id="GO:0019369">
    <property type="term" value="P:arachidonate metabolic process"/>
    <property type="evidence" value="ECO:0007669"/>
    <property type="project" value="TreeGrafter"/>
</dbReference>
<dbReference type="GO" id="GO:0016020">
    <property type="term" value="C:membrane"/>
    <property type="evidence" value="ECO:0007669"/>
    <property type="project" value="TreeGrafter"/>
</dbReference>
<keyword evidence="3" id="KW-0443">Lipid metabolism</keyword>
<dbReference type="GO" id="GO:0016740">
    <property type="term" value="F:transferase activity"/>
    <property type="evidence" value="ECO:0007669"/>
    <property type="project" value="UniProtKB-KW"/>
</dbReference>
<dbReference type="SUPFAM" id="SSF52540">
    <property type="entry name" value="P-loop containing nucleoside triphosphate hydrolases"/>
    <property type="match status" value="1"/>
</dbReference>
<dbReference type="EMBL" id="JARKIE010001614">
    <property type="protein sequence ID" value="KAJ7601347.1"/>
    <property type="molecule type" value="Genomic_DNA"/>
</dbReference>
<dbReference type="Pfam" id="PF01734">
    <property type="entry name" value="Patatin"/>
    <property type="match status" value="1"/>
</dbReference>
<dbReference type="Gene3D" id="3.40.50.300">
    <property type="entry name" value="P-loop containing nucleotide triphosphate hydrolases"/>
    <property type="match status" value="1"/>
</dbReference>
<accession>A0AAD7F777</accession>
<dbReference type="AlphaFoldDB" id="A0AAD7F777"/>
<comment type="caution">
    <text evidence="4">Lacks conserved residue(s) required for the propagation of feature annotation.</text>
</comment>
<dbReference type="PANTHER" id="PTHR24185:SF1">
    <property type="entry name" value="CALCIUM-INDEPENDENT PHOSPHOLIPASE A2-GAMMA"/>
    <property type="match status" value="1"/>
</dbReference>
<evidence type="ECO:0000259" key="5">
    <source>
        <dbReference type="PROSITE" id="PS51635"/>
    </source>
</evidence>
<dbReference type="GO" id="GO:0046486">
    <property type="term" value="P:glycerolipid metabolic process"/>
    <property type="evidence" value="ECO:0007669"/>
    <property type="project" value="UniProtKB-ARBA"/>
</dbReference>
<dbReference type="InterPro" id="IPR016035">
    <property type="entry name" value="Acyl_Trfase/lysoPLipase"/>
</dbReference>
<organism evidence="6 7">
    <name type="scientific">Mycena rosella</name>
    <name type="common">Pink bonnet</name>
    <name type="synonym">Agaricus rosellus</name>
    <dbReference type="NCBI Taxonomy" id="1033263"/>
    <lineage>
        <taxon>Eukaryota</taxon>
        <taxon>Fungi</taxon>
        <taxon>Dikarya</taxon>
        <taxon>Basidiomycota</taxon>
        <taxon>Agaricomycotina</taxon>
        <taxon>Agaricomycetes</taxon>
        <taxon>Agaricomycetidae</taxon>
        <taxon>Agaricales</taxon>
        <taxon>Marasmiineae</taxon>
        <taxon>Mycenaceae</taxon>
        <taxon>Mycena</taxon>
    </lineage>
</organism>
<sequence length="441" mass="48614">MLTAGPATAPNLGVRVLSLDGGGVRVLSQLLILQSMMYRAQQMLGRNTPLSPYEYFELIGGSGMGGVIALMLGRLRMSIADVLSLYEKLRPQTKRGGGELFKASKFEDVLRDIFREEMMEDVRADACKTFVCARNEMNLNAGIPELFRSYATREDPVSSCMIWEAARATTATPDLFKPVEIDVGGRKQRYCGGCLDHNNPTSLVLVEAQGLHESRPVVLVVSIGSGHPGTIQILGSRSQGALAEAMKQIVRDCEKTHESNARRFQGIPTTYFCFNVQQGMQGLAPQDWGKSSEVSAHTGAYLKTQDVEAKLSEAIKVLLSEYYVYPVIPASDTPAYLKVCPAPSIRFTGRLDILRKMVEYFDADLGRRHILLLHGLGGSGKSQIAFKFVEQSEFRFSDIYLLDCTSQQTLENDLITLALHNKLVNPQMIVYIGSLTSARNG</sequence>
<dbReference type="InterPro" id="IPR027417">
    <property type="entry name" value="P-loop_NTPase"/>
</dbReference>
<dbReference type="SUPFAM" id="SSF52151">
    <property type="entry name" value="FabD/lysophospholipase-like"/>
    <property type="match status" value="1"/>
</dbReference>
<evidence type="ECO:0000313" key="6">
    <source>
        <dbReference type="EMBL" id="KAJ7601347.1"/>
    </source>
</evidence>
<keyword evidence="1 6" id="KW-0378">Hydrolase</keyword>
<feature type="domain" description="PNPLA" evidence="5">
    <location>
        <begin position="17"/>
        <end position="205"/>
    </location>
</feature>
<dbReference type="PROSITE" id="PS51635">
    <property type="entry name" value="PNPLA"/>
    <property type="match status" value="1"/>
</dbReference>
<dbReference type="Gene3D" id="3.40.1090.10">
    <property type="entry name" value="Cytosolic phospholipase A2 catalytic domain"/>
    <property type="match status" value="1"/>
</dbReference>
<evidence type="ECO:0000313" key="7">
    <source>
        <dbReference type="Proteomes" id="UP001221757"/>
    </source>
</evidence>
<evidence type="ECO:0000256" key="4">
    <source>
        <dbReference type="PROSITE-ProRule" id="PRU01161"/>
    </source>
</evidence>
<reference evidence="6" key="1">
    <citation type="submission" date="2023-03" db="EMBL/GenBank/DDBJ databases">
        <title>Massive genome expansion in bonnet fungi (Mycena s.s.) driven by repeated elements and novel gene families across ecological guilds.</title>
        <authorList>
            <consortium name="Lawrence Berkeley National Laboratory"/>
            <person name="Harder C.B."/>
            <person name="Miyauchi S."/>
            <person name="Viragh M."/>
            <person name="Kuo A."/>
            <person name="Thoen E."/>
            <person name="Andreopoulos B."/>
            <person name="Lu D."/>
            <person name="Skrede I."/>
            <person name="Drula E."/>
            <person name="Henrissat B."/>
            <person name="Morin E."/>
            <person name="Kohler A."/>
            <person name="Barry K."/>
            <person name="LaButti K."/>
            <person name="Morin E."/>
            <person name="Salamov A."/>
            <person name="Lipzen A."/>
            <person name="Mereny Z."/>
            <person name="Hegedus B."/>
            <person name="Baldrian P."/>
            <person name="Stursova M."/>
            <person name="Weitz H."/>
            <person name="Taylor A."/>
            <person name="Grigoriev I.V."/>
            <person name="Nagy L.G."/>
            <person name="Martin F."/>
            <person name="Kauserud H."/>
        </authorList>
    </citation>
    <scope>NUCLEOTIDE SEQUENCE</scope>
    <source>
        <strain evidence="6">CBHHK067</strain>
    </source>
</reference>
<keyword evidence="6" id="KW-0808">Transferase</keyword>